<feature type="compositionally biased region" description="Pro residues" evidence="8">
    <location>
        <begin position="377"/>
        <end position="430"/>
    </location>
</feature>
<dbReference type="EMBL" id="MYFO01000015">
    <property type="protein sequence ID" value="TFE87133.1"/>
    <property type="molecule type" value="Genomic_DNA"/>
</dbReference>
<evidence type="ECO:0000256" key="9">
    <source>
        <dbReference type="SAM" id="SignalP"/>
    </source>
</evidence>
<feature type="region of interest" description="Disordered" evidence="8">
    <location>
        <begin position="373"/>
        <end position="430"/>
    </location>
</feature>
<dbReference type="Gene3D" id="2.60.40.710">
    <property type="entry name" value="Endoglucanase-like"/>
    <property type="match status" value="1"/>
</dbReference>
<reference evidence="11 12" key="1">
    <citation type="submission" date="2017-03" db="EMBL/GenBank/DDBJ databases">
        <title>Isolation of Levoglucosan Utilizing Bacteria.</title>
        <authorList>
            <person name="Arya A.S."/>
        </authorList>
    </citation>
    <scope>NUCLEOTIDE SEQUENCE [LARGE SCALE GENOMIC DNA]</scope>
    <source>
        <strain evidence="11 12">MEC069</strain>
    </source>
</reference>
<dbReference type="GO" id="GO:0030245">
    <property type="term" value="P:cellulose catabolic process"/>
    <property type="evidence" value="ECO:0007669"/>
    <property type="project" value="UniProtKB-KW"/>
</dbReference>
<evidence type="ECO:0000256" key="2">
    <source>
        <dbReference type="ARBA" id="ARBA00022801"/>
    </source>
</evidence>
<evidence type="ECO:0000256" key="4">
    <source>
        <dbReference type="ARBA" id="ARBA00023277"/>
    </source>
</evidence>
<dbReference type="InterPro" id="IPR008965">
    <property type="entry name" value="CBM2/CBM3_carb-bd_dom_sf"/>
</dbReference>
<dbReference type="PANTHER" id="PTHR35923">
    <property type="entry name" value="MAJOR EXTRACELLULAR ENDOGLUCANASE"/>
    <property type="match status" value="1"/>
</dbReference>
<name>A0A4Y8Q0D5_9BACL</name>
<keyword evidence="3 7" id="KW-0136">Cellulose degradation</keyword>
<dbReference type="PANTHER" id="PTHR35923:SF2">
    <property type="entry name" value="ENDOGLUCANASE"/>
    <property type="match status" value="1"/>
</dbReference>
<dbReference type="InterPro" id="IPR001547">
    <property type="entry name" value="Glyco_hydro_5"/>
</dbReference>
<keyword evidence="5 7" id="KW-0326">Glycosidase</keyword>
<evidence type="ECO:0000259" key="10">
    <source>
        <dbReference type="PROSITE" id="PS51172"/>
    </source>
</evidence>
<dbReference type="InterPro" id="IPR036966">
    <property type="entry name" value="CBM3_sf"/>
</dbReference>
<dbReference type="GO" id="GO:0030248">
    <property type="term" value="F:cellulose binding"/>
    <property type="evidence" value="ECO:0007669"/>
    <property type="project" value="InterPro"/>
</dbReference>
<evidence type="ECO:0000256" key="1">
    <source>
        <dbReference type="ARBA" id="ARBA00000966"/>
    </source>
</evidence>
<dbReference type="Pfam" id="PF00150">
    <property type="entry name" value="Cellulase"/>
    <property type="match status" value="1"/>
</dbReference>
<proteinExistence type="inferred from homology"/>
<dbReference type="Gene3D" id="3.20.20.80">
    <property type="entry name" value="Glycosidases"/>
    <property type="match status" value="1"/>
</dbReference>
<keyword evidence="2 7" id="KW-0378">Hydrolase</keyword>
<keyword evidence="12" id="KW-1185">Reference proteome</keyword>
<feature type="chain" id="PRO_5021379983" description="Endoglucanase" evidence="9">
    <location>
        <begin position="25"/>
        <end position="586"/>
    </location>
</feature>
<comment type="similarity">
    <text evidence="7">Belongs to the glycosyl hydrolase 5 (cellulase A) family.</text>
</comment>
<dbReference type="InterPro" id="IPR018087">
    <property type="entry name" value="Glyco_hydro_5_CS"/>
</dbReference>
<evidence type="ECO:0000256" key="8">
    <source>
        <dbReference type="SAM" id="MobiDB-lite"/>
    </source>
</evidence>
<comment type="caution">
    <text evidence="11">The sequence shown here is derived from an EMBL/GenBank/DDBJ whole genome shotgun (WGS) entry which is preliminary data.</text>
</comment>
<sequence>MLQVLAALSLTVSSLGLAAAGAQAAPNYYHTSGNKIVDSSGNQAVFNGINWFGFETTNFAPHGLWSRSMDSMLDQMKANGYNLIRLPYCNQMFDASSQIAGIDFSKNPDLQGLTPIQVMDKLVQKAGAKGFKIFLDQHRPDGNAQSELWYTSAYPETRWISDWTMLANRYKGNDTVIGADLHNEPHGPASWGTGDLSTDWRLAAQRAGNAILAVNPNWLIIVEGVEKNVQGESSGYWWGGNLKGVKNYPVVLNVPNQVVYSPHDYGPGVAAQTWFSDSSFPNNLPAVWDAYWGYISKTNIAPILVGEFGGRGVDTTSSEGKWQNKLVDYIKDNDLYWTYWCLNPNSGDTGGLLLDDWTTWNQPKQAMLSRIIKTGPTPTPTVTPTPTPTVTPTPTPTVTPTPTPTPTVTPTPTPTVTPTPTPTVTPTPTPPPGGAIKVQLVNGSTAATSNQLYPRFRVVNTGSSGINLANLKLRYYYTKDGSQAQTFTVDWAANAYTGLPSGSVTGSFVSASGVNTDTYLEIGFASSAGTLAPGATLEVQARVNKSDWSNYNQANDYSFNATATTFVDWSKVTGYVSGTLQWGTTP</sequence>
<dbReference type="InterPro" id="IPR017853">
    <property type="entry name" value="GH"/>
</dbReference>
<evidence type="ECO:0000256" key="5">
    <source>
        <dbReference type="ARBA" id="ARBA00023295"/>
    </source>
</evidence>
<evidence type="ECO:0000256" key="7">
    <source>
        <dbReference type="RuleBase" id="RU361153"/>
    </source>
</evidence>
<evidence type="ECO:0000313" key="12">
    <source>
        <dbReference type="Proteomes" id="UP000298246"/>
    </source>
</evidence>
<dbReference type="Pfam" id="PF00942">
    <property type="entry name" value="CBM_3"/>
    <property type="match status" value="1"/>
</dbReference>
<feature type="domain" description="CBM3" evidence="10">
    <location>
        <begin position="432"/>
        <end position="586"/>
    </location>
</feature>
<keyword evidence="6 7" id="KW-0624">Polysaccharide degradation</keyword>
<keyword evidence="9" id="KW-0732">Signal</keyword>
<dbReference type="Proteomes" id="UP000298246">
    <property type="component" value="Unassembled WGS sequence"/>
</dbReference>
<dbReference type="GO" id="GO:0008810">
    <property type="term" value="F:cellulase activity"/>
    <property type="evidence" value="ECO:0007669"/>
    <property type="project" value="UniProtKB-EC"/>
</dbReference>
<dbReference type="SMART" id="SM01067">
    <property type="entry name" value="CBM_3"/>
    <property type="match status" value="1"/>
</dbReference>
<protein>
    <recommendedName>
        <fullName evidence="7">Endoglucanase</fullName>
        <ecNumber evidence="7">3.2.1.4</ecNumber>
    </recommendedName>
</protein>
<dbReference type="InterPro" id="IPR001956">
    <property type="entry name" value="CBM3"/>
</dbReference>
<keyword evidence="4 7" id="KW-0119">Carbohydrate metabolism</keyword>
<evidence type="ECO:0000313" key="11">
    <source>
        <dbReference type="EMBL" id="TFE87133.1"/>
    </source>
</evidence>
<organism evidence="11 12">
    <name type="scientific">Paenibacillus athensensis</name>
    <dbReference type="NCBI Taxonomy" id="1967502"/>
    <lineage>
        <taxon>Bacteria</taxon>
        <taxon>Bacillati</taxon>
        <taxon>Bacillota</taxon>
        <taxon>Bacilli</taxon>
        <taxon>Bacillales</taxon>
        <taxon>Paenibacillaceae</taxon>
        <taxon>Paenibacillus</taxon>
    </lineage>
</organism>
<dbReference type="EC" id="3.2.1.4" evidence="7"/>
<feature type="signal peptide" evidence="9">
    <location>
        <begin position="1"/>
        <end position="24"/>
    </location>
</feature>
<dbReference type="PROSITE" id="PS00659">
    <property type="entry name" value="GLYCOSYL_HYDROL_F5"/>
    <property type="match status" value="1"/>
</dbReference>
<gene>
    <name evidence="11" type="ORF">B5M42_13160</name>
</gene>
<evidence type="ECO:0000256" key="6">
    <source>
        <dbReference type="ARBA" id="ARBA00023326"/>
    </source>
</evidence>
<comment type="catalytic activity">
    <reaction evidence="1 7">
        <text>Endohydrolysis of (1-&gt;4)-beta-D-glucosidic linkages in cellulose, lichenin and cereal beta-D-glucans.</text>
        <dbReference type="EC" id="3.2.1.4"/>
    </reaction>
</comment>
<dbReference type="PROSITE" id="PS51172">
    <property type="entry name" value="CBM3"/>
    <property type="match status" value="1"/>
</dbReference>
<evidence type="ECO:0000256" key="3">
    <source>
        <dbReference type="ARBA" id="ARBA00023001"/>
    </source>
</evidence>
<dbReference type="SUPFAM" id="SSF51445">
    <property type="entry name" value="(Trans)glycosidases"/>
    <property type="match status" value="1"/>
</dbReference>
<dbReference type="SUPFAM" id="SSF49384">
    <property type="entry name" value="Carbohydrate-binding domain"/>
    <property type="match status" value="1"/>
</dbReference>
<dbReference type="OrthoDB" id="9800475at2"/>
<dbReference type="AlphaFoldDB" id="A0A4Y8Q0D5"/>
<accession>A0A4Y8Q0D5</accession>